<dbReference type="EC" id="1.13.11.1" evidence="4"/>
<evidence type="ECO:0000313" key="5">
    <source>
        <dbReference type="Proteomes" id="UP000058925"/>
    </source>
</evidence>
<keyword evidence="4" id="KW-0223">Dioxygenase</keyword>
<sequence>MNTSACMSIRFNTNLIILDQLIHDPLIEYSRFLDHVQQTMCIYIESIRVCFSHSINSLRQTKKTIYYKYYKKYIGEMKIYEKLMLLLTIAFIFTIPLDINTIIHQQSFAQISPSPERLPPTSTPPFEELPQQQKATSTNKTCIITPSLIEVEGTPQQIEGPYFVDSMPNRSDLRVEPSDGSIQEGIPLNITINVYRVDDSDGNGKETCVPFSGAIVDIWEANSQGLYSGVREDGTQGLDYLRGNQITNENGTVKFQTIYPGWYENRAIHIHLKVRDFEGPEKIFEWTSQLYLPNSINEQVHLQPPYNDHGPVPMTNEQDFIYTGPSTDGLIKNNTGNHLILNISKSDGGYSGTFNVELNATMDT</sequence>
<dbReference type="Gene3D" id="2.60.130.10">
    <property type="entry name" value="Aromatic compound dioxygenase"/>
    <property type="match status" value="1"/>
</dbReference>
<keyword evidence="2" id="KW-0812">Transmembrane</keyword>
<protein>
    <submittedName>
        <fullName evidence="4">Catechol 1,2-dioxygenase</fullName>
        <ecNumber evidence="4">1.13.11.1</ecNumber>
    </submittedName>
</protein>
<evidence type="ECO:0000256" key="2">
    <source>
        <dbReference type="SAM" id="Phobius"/>
    </source>
</evidence>
<dbReference type="PANTHER" id="PTHR34315">
    <property type="match status" value="1"/>
</dbReference>
<dbReference type="AlphaFoldDB" id="A0A654LWW0"/>
<dbReference type="InterPro" id="IPR000627">
    <property type="entry name" value="Intradiol_dOase_C"/>
</dbReference>
<feature type="transmembrane region" description="Helical" evidence="2">
    <location>
        <begin position="79"/>
        <end position="97"/>
    </location>
</feature>
<feature type="domain" description="Intradiol ring-cleavage dioxygenases" evidence="3">
    <location>
        <begin position="158"/>
        <end position="267"/>
    </location>
</feature>
<dbReference type="InterPro" id="IPR015889">
    <property type="entry name" value="Intradiol_dOase_core"/>
</dbReference>
<evidence type="ECO:0000259" key="3">
    <source>
        <dbReference type="Pfam" id="PF00775"/>
    </source>
</evidence>
<dbReference type="GO" id="GO:0008199">
    <property type="term" value="F:ferric iron binding"/>
    <property type="evidence" value="ECO:0007669"/>
    <property type="project" value="InterPro"/>
</dbReference>
<proteinExistence type="predicted"/>
<dbReference type="PANTHER" id="PTHR34315:SF1">
    <property type="entry name" value="INTRADIOL RING-CLEAVAGE DIOXYGENASES DOMAIN-CONTAINING PROTEIN-RELATED"/>
    <property type="match status" value="1"/>
</dbReference>
<keyword evidence="2" id="KW-0472">Membrane</keyword>
<dbReference type="GO" id="GO:0018576">
    <property type="term" value="F:catechol 1,2-dioxygenase activity"/>
    <property type="evidence" value="ECO:0007669"/>
    <property type="project" value="UniProtKB-EC"/>
</dbReference>
<dbReference type="Proteomes" id="UP000058925">
    <property type="component" value="Chromosome"/>
</dbReference>
<gene>
    <name evidence="4" type="primary">catA_1</name>
    <name evidence="4" type="ORF">NMY3_00707</name>
</gene>
<evidence type="ECO:0000313" key="4">
    <source>
        <dbReference type="EMBL" id="ALI34916.1"/>
    </source>
</evidence>
<dbReference type="Pfam" id="PF00775">
    <property type="entry name" value="Dioxygenase_C"/>
    <property type="match status" value="1"/>
</dbReference>
<keyword evidence="2" id="KW-1133">Transmembrane helix</keyword>
<dbReference type="KEGG" id="taa:NMY3_00707"/>
<evidence type="ECO:0000256" key="1">
    <source>
        <dbReference type="SAM" id="MobiDB-lite"/>
    </source>
</evidence>
<organism evidence="4 5">
    <name type="scientific">Candidatus Nitrosocosmicus oleophilus</name>
    <dbReference type="NCBI Taxonomy" id="1353260"/>
    <lineage>
        <taxon>Archaea</taxon>
        <taxon>Nitrososphaerota</taxon>
        <taxon>Nitrososphaeria</taxon>
        <taxon>Nitrososphaerales</taxon>
        <taxon>Nitrososphaeraceae</taxon>
        <taxon>Candidatus Nitrosocosmicus</taxon>
    </lineage>
</organism>
<keyword evidence="4" id="KW-0560">Oxidoreductase</keyword>
<dbReference type="SUPFAM" id="SSF49482">
    <property type="entry name" value="Aromatic compound dioxygenase"/>
    <property type="match status" value="1"/>
</dbReference>
<keyword evidence="5" id="KW-1185">Reference proteome</keyword>
<feature type="region of interest" description="Disordered" evidence="1">
    <location>
        <begin position="112"/>
        <end position="132"/>
    </location>
</feature>
<name>A0A654LWW0_9ARCH</name>
<dbReference type="EMBL" id="CP012850">
    <property type="protein sequence ID" value="ALI34916.1"/>
    <property type="molecule type" value="Genomic_DNA"/>
</dbReference>
<accession>A0A654LWW0</accession>
<reference evidence="5" key="1">
    <citation type="submission" date="2015-10" db="EMBL/GenBank/DDBJ databases">
        <title>Niche specialization of a soil ammonia-oxidizing archaeon, Candidatus Nitrosocosmicus oleophilus.</title>
        <authorList>
            <person name="Jung M.-Y."/>
            <person name="Rhee S.-K."/>
        </authorList>
    </citation>
    <scope>NUCLEOTIDE SEQUENCE [LARGE SCALE GENOMIC DNA]</scope>
    <source>
        <strain evidence="5">MY3</strain>
    </source>
</reference>